<comment type="function">
    <text evidence="10">Participates in the translocation of lipoproteins from the inner membrane to the outer membrane. Only forms a complex with a lipoprotein if the residue after the N-terminal Cys is not an aspartate (The Asp acts as a targeting signal to indicate that the lipoprotein should stay in the inner membrane).</text>
</comment>
<evidence type="ECO:0000256" key="8">
    <source>
        <dbReference type="ARBA" id="ARBA00022927"/>
    </source>
</evidence>
<evidence type="ECO:0000256" key="5">
    <source>
        <dbReference type="ARBA" id="ARBA00022448"/>
    </source>
</evidence>
<evidence type="ECO:0000256" key="7">
    <source>
        <dbReference type="ARBA" id="ARBA00022764"/>
    </source>
</evidence>
<dbReference type="InterPro" id="IPR018323">
    <property type="entry name" value="OM_lipoprot_carrier_LolA_Pbac"/>
</dbReference>
<gene>
    <name evidence="10 11" type="primary">lolA</name>
    <name evidence="11" type="ORF">HF203_00495</name>
</gene>
<dbReference type="NCBIfam" id="TIGR00547">
    <property type="entry name" value="lolA"/>
    <property type="match status" value="1"/>
</dbReference>
<dbReference type="HAMAP" id="MF_00240">
    <property type="entry name" value="LolA"/>
    <property type="match status" value="1"/>
</dbReference>
<evidence type="ECO:0000256" key="10">
    <source>
        <dbReference type="HAMAP-Rule" id="MF_00240"/>
    </source>
</evidence>
<evidence type="ECO:0000256" key="2">
    <source>
        <dbReference type="ARBA" id="ARBA00007615"/>
    </source>
</evidence>
<dbReference type="InterPro" id="IPR004564">
    <property type="entry name" value="OM_lipoprot_carrier_LolA-like"/>
</dbReference>
<keyword evidence="8 10" id="KW-0653">Protein transport</keyword>
<reference evidence="11 12" key="1">
    <citation type="submission" date="2020-04" db="EMBL/GenBank/DDBJ databases">
        <title>Draft Whole-Genome sequence of Marichromatium bheemlicum DSM 18632, type strain.</title>
        <authorList>
            <person name="Kyndt J.A."/>
            <person name="Meyer T.E."/>
        </authorList>
    </citation>
    <scope>NUCLEOTIDE SEQUENCE [LARGE SCALE GENOMIC DNA]</scope>
    <source>
        <strain evidence="11 12">DSM 18632</strain>
    </source>
</reference>
<name>A0ABX1I5P6_9GAMM</name>
<dbReference type="CDD" id="cd16325">
    <property type="entry name" value="LolA"/>
    <property type="match status" value="1"/>
</dbReference>
<evidence type="ECO:0000313" key="12">
    <source>
        <dbReference type="Proteomes" id="UP000740754"/>
    </source>
</evidence>
<dbReference type="Proteomes" id="UP000740754">
    <property type="component" value="Unassembled WGS sequence"/>
</dbReference>
<comment type="similarity">
    <text evidence="2 10">Belongs to the LolA family.</text>
</comment>
<evidence type="ECO:0000256" key="6">
    <source>
        <dbReference type="ARBA" id="ARBA00022729"/>
    </source>
</evidence>
<dbReference type="PANTHER" id="PTHR35869">
    <property type="entry name" value="OUTER-MEMBRANE LIPOPROTEIN CARRIER PROTEIN"/>
    <property type="match status" value="1"/>
</dbReference>
<comment type="subunit">
    <text evidence="3 10">Monomer.</text>
</comment>
<evidence type="ECO:0000313" key="11">
    <source>
        <dbReference type="EMBL" id="NKN31705.1"/>
    </source>
</evidence>
<dbReference type="EMBL" id="JAAXKX010000001">
    <property type="protein sequence ID" value="NKN31705.1"/>
    <property type="molecule type" value="Genomic_DNA"/>
</dbReference>
<keyword evidence="9 10" id="KW-0143">Chaperone</keyword>
<dbReference type="PANTHER" id="PTHR35869:SF1">
    <property type="entry name" value="OUTER-MEMBRANE LIPOPROTEIN CARRIER PROTEIN"/>
    <property type="match status" value="1"/>
</dbReference>
<dbReference type="Gene3D" id="2.50.20.10">
    <property type="entry name" value="Lipoprotein localisation LolA/LolB/LppX"/>
    <property type="match status" value="1"/>
</dbReference>
<proteinExistence type="inferred from homology"/>
<feature type="signal peptide" evidence="10">
    <location>
        <begin position="1"/>
        <end position="26"/>
    </location>
</feature>
<comment type="subcellular location">
    <subcellularLocation>
        <location evidence="1 10">Periplasm</location>
    </subcellularLocation>
</comment>
<dbReference type="RefSeq" id="WP_168665507.1">
    <property type="nucleotide sequence ID" value="NZ_JAAXKX010000001.1"/>
</dbReference>
<sequence length="212" mass="23328" precursor="true">MNRVTMSARALGAVLLASLLPVAALAGEGAQRLDDYLAGLNSLRADFVQYTFNAARTQMTESHGRFYLQRPGRFRWEYDDPVAQVIIADGKRVYVHDLELEQVTHQSQERALRGTPALLLASAAPIAEHFAVSELPSTDGRDWVALRPLAADAEVERIELGFGPAGLESLIMEDGFGQSTRLDFSAATRNLALESELFEIDRSAVDDFLSFD</sequence>
<dbReference type="SUPFAM" id="SSF89392">
    <property type="entry name" value="Prokaryotic lipoproteins and lipoprotein localization factors"/>
    <property type="match status" value="1"/>
</dbReference>
<comment type="caution">
    <text evidence="11">The sequence shown here is derived from an EMBL/GenBank/DDBJ whole genome shotgun (WGS) entry which is preliminary data.</text>
</comment>
<evidence type="ECO:0000256" key="9">
    <source>
        <dbReference type="ARBA" id="ARBA00023186"/>
    </source>
</evidence>
<evidence type="ECO:0000256" key="3">
    <source>
        <dbReference type="ARBA" id="ARBA00011245"/>
    </source>
</evidence>
<evidence type="ECO:0000256" key="4">
    <source>
        <dbReference type="ARBA" id="ARBA00014035"/>
    </source>
</evidence>
<evidence type="ECO:0000256" key="1">
    <source>
        <dbReference type="ARBA" id="ARBA00004418"/>
    </source>
</evidence>
<accession>A0ABX1I5P6</accession>
<dbReference type="Pfam" id="PF03548">
    <property type="entry name" value="LolA"/>
    <property type="match status" value="1"/>
</dbReference>
<keyword evidence="6 10" id="KW-0732">Signal</keyword>
<dbReference type="InterPro" id="IPR029046">
    <property type="entry name" value="LolA/LolB/LppX"/>
</dbReference>
<protein>
    <recommendedName>
        <fullName evidence="4 10">Outer-membrane lipoprotein carrier protein</fullName>
    </recommendedName>
</protein>
<keyword evidence="5 10" id="KW-0813">Transport</keyword>
<organism evidence="11 12">
    <name type="scientific">Marichromatium bheemlicum</name>
    <dbReference type="NCBI Taxonomy" id="365339"/>
    <lineage>
        <taxon>Bacteria</taxon>
        <taxon>Pseudomonadati</taxon>
        <taxon>Pseudomonadota</taxon>
        <taxon>Gammaproteobacteria</taxon>
        <taxon>Chromatiales</taxon>
        <taxon>Chromatiaceae</taxon>
        <taxon>Marichromatium</taxon>
    </lineage>
</organism>
<feature type="chain" id="PRO_5044933208" description="Outer-membrane lipoprotein carrier protein" evidence="10">
    <location>
        <begin position="27"/>
        <end position="212"/>
    </location>
</feature>
<keyword evidence="7 10" id="KW-0574">Periplasm</keyword>
<keyword evidence="12" id="KW-1185">Reference proteome</keyword>
<keyword evidence="11" id="KW-0449">Lipoprotein</keyword>